<dbReference type="Pfam" id="PF00903">
    <property type="entry name" value="Glyoxalase"/>
    <property type="match status" value="1"/>
</dbReference>
<dbReference type="Proteomes" id="UP001550210">
    <property type="component" value="Unassembled WGS sequence"/>
</dbReference>
<evidence type="ECO:0000313" key="3">
    <source>
        <dbReference type="Proteomes" id="UP001550210"/>
    </source>
</evidence>
<gene>
    <name evidence="2" type="ORF">ABZZ21_43245</name>
</gene>
<keyword evidence="3" id="KW-1185">Reference proteome</keyword>
<reference evidence="2 3" key="1">
    <citation type="submission" date="2024-06" db="EMBL/GenBank/DDBJ databases">
        <title>The Natural Products Discovery Center: Release of the First 8490 Sequenced Strains for Exploring Actinobacteria Biosynthetic Diversity.</title>
        <authorList>
            <person name="Kalkreuter E."/>
            <person name="Kautsar S.A."/>
            <person name="Yang D."/>
            <person name="Bader C.D."/>
            <person name="Teijaro C.N."/>
            <person name="Fluegel L."/>
            <person name="Davis C.M."/>
            <person name="Simpson J.R."/>
            <person name="Lauterbach L."/>
            <person name="Steele A.D."/>
            <person name="Gui C."/>
            <person name="Meng S."/>
            <person name="Li G."/>
            <person name="Viehrig K."/>
            <person name="Ye F."/>
            <person name="Su P."/>
            <person name="Kiefer A.F."/>
            <person name="Nichols A."/>
            <person name="Cepeda A.J."/>
            <person name="Yan W."/>
            <person name="Fan B."/>
            <person name="Jiang Y."/>
            <person name="Adhikari A."/>
            <person name="Zheng C.-J."/>
            <person name="Schuster L."/>
            <person name="Cowan T.M."/>
            <person name="Smanski M.J."/>
            <person name="Chevrette M.G."/>
            <person name="De Carvalho L.P.S."/>
            <person name="Shen B."/>
        </authorList>
    </citation>
    <scope>NUCLEOTIDE SEQUENCE [LARGE SCALE GENOMIC DNA]</scope>
    <source>
        <strain evidence="2 3">NPDC006434</strain>
    </source>
</reference>
<feature type="domain" description="VOC" evidence="1">
    <location>
        <begin position="5"/>
        <end position="129"/>
    </location>
</feature>
<sequence>MFGQSKAFSGFAVDDLGEARRFYGETLGLRAEESGEGDMRMLTLTLGGGAQVFVYPKESHSPATFTILNFPVDDIEAAVDELERRGVSLERYPGFDHDERGIVRAGDGGPAAIAWFTDPAGNVLSVLQET</sequence>
<dbReference type="InterPro" id="IPR004360">
    <property type="entry name" value="Glyas_Fos-R_dOase_dom"/>
</dbReference>
<dbReference type="PROSITE" id="PS51819">
    <property type="entry name" value="VOC"/>
    <property type="match status" value="1"/>
</dbReference>
<proteinExistence type="predicted"/>
<dbReference type="Gene3D" id="3.10.180.10">
    <property type="entry name" value="2,3-Dihydroxybiphenyl 1,2-Dioxygenase, domain 1"/>
    <property type="match status" value="1"/>
</dbReference>
<organism evidence="2 3">
    <name type="scientific">Streptomyces ossamyceticus</name>
    <dbReference type="NCBI Taxonomy" id="249581"/>
    <lineage>
        <taxon>Bacteria</taxon>
        <taxon>Bacillati</taxon>
        <taxon>Actinomycetota</taxon>
        <taxon>Actinomycetes</taxon>
        <taxon>Kitasatosporales</taxon>
        <taxon>Streptomycetaceae</taxon>
        <taxon>Streptomyces</taxon>
    </lineage>
</organism>
<protein>
    <submittedName>
        <fullName evidence="2">VOC family protein</fullName>
    </submittedName>
</protein>
<evidence type="ECO:0000259" key="1">
    <source>
        <dbReference type="PROSITE" id="PS51819"/>
    </source>
</evidence>
<dbReference type="RefSeq" id="WP_355405007.1">
    <property type="nucleotide sequence ID" value="NZ_JBEGHN010000034.1"/>
</dbReference>
<comment type="caution">
    <text evidence="2">The sequence shown here is derived from an EMBL/GenBank/DDBJ whole genome shotgun (WGS) entry which is preliminary data.</text>
</comment>
<name>A0ABV2VD26_9ACTN</name>
<dbReference type="InterPro" id="IPR037523">
    <property type="entry name" value="VOC_core"/>
</dbReference>
<dbReference type="InterPro" id="IPR029068">
    <property type="entry name" value="Glyas_Bleomycin-R_OHBP_Dase"/>
</dbReference>
<evidence type="ECO:0000313" key="2">
    <source>
        <dbReference type="EMBL" id="MET9851230.1"/>
    </source>
</evidence>
<accession>A0ABV2VD26</accession>
<dbReference type="EMBL" id="JBEXPZ010000107">
    <property type="protein sequence ID" value="MET9851230.1"/>
    <property type="molecule type" value="Genomic_DNA"/>
</dbReference>
<dbReference type="SUPFAM" id="SSF54593">
    <property type="entry name" value="Glyoxalase/Bleomycin resistance protein/Dihydroxybiphenyl dioxygenase"/>
    <property type="match status" value="1"/>
</dbReference>